<organism evidence="1 2">
    <name type="scientific">Rhizophagus clarus</name>
    <dbReference type="NCBI Taxonomy" id="94130"/>
    <lineage>
        <taxon>Eukaryota</taxon>
        <taxon>Fungi</taxon>
        <taxon>Fungi incertae sedis</taxon>
        <taxon>Mucoromycota</taxon>
        <taxon>Glomeromycotina</taxon>
        <taxon>Glomeromycetes</taxon>
        <taxon>Glomerales</taxon>
        <taxon>Glomeraceae</taxon>
        <taxon>Rhizophagus</taxon>
    </lineage>
</organism>
<gene>
    <name evidence="1" type="ORF">RCL2_002404700</name>
</gene>
<name>A0A8H3M4J3_9GLOM</name>
<dbReference type="EMBL" id="BLAL01000259">
    <property type="protein sequence ID" value="GES97456.1"/>
    <property type="molecule type" value="Genomic_DNA"/>
</dbReference>
<dbReference type="Proteomes" id="UP000615446">
    <property type="component" value="Unassembled WGS sequence"/>
</dbReference>
<evidence type="ECO:0000313" key="2">
    <source>
        <dbReference type="Proteomes" id="UP000615446"/>
    </source>
</evidence>
<dbReference type="AlphaFoldDB" id="A0A8H3M4J3"/>
<comment type="caution">
    <text evidence="1">The sequence shown here is derived from an EMBL/GenBank/DDBJ whole genome shotgun (WGS) entry which is preliminary data.</text>
</comment>
<proteinExistence type="predicted"/>
<accession>A0A8H3M4J3</accession>
<evidence type="ECO:0000313" key="1">
    <source>
        <dbReference type="EMBL" id="GES97456.1"/>
    </source>
</evidence>
<sequence length="86" mass="10060">MFRDGLVKQVTEKNQRTKIYGNVKPLNNCFANGSWPKDDCCKIPTKAGLRNWLLFQFGIWSKRILIRRYLLTLLCRNETIEILGSI</sequence>
<reference evidence="1" key="1">
    <citation type="submission" date="2019-10" db="EMBL/GenBank/DDBJ databases">
        <title>Conservation and host-specific expression of non-tandemly repeated heterogenous ribosome RNA gene in arbuscular mycorrhizal fungi.</title>
        <authorList>
            <person name="Maeda T."/>
            <person name="Kobayashi Y."/>
            <person name="Nakagawa T."/>
            <person name="Ezawa T."/>
            <person name="Yamaguchi K."/>
            <person name="Bino T."/>
            <person name="Nishimoto Y."/>
            <person name="Shigenobu S."/>
            <person name="Kawaguchi M."/>
        </authorList>
    </citation>
    <scope>NUCLEOTIDE SEQUENCE</scope>
    <source>
        <strain evidence="1">HR1</strain>
    </source>
</reference>
<protein>
    <submittedName>
        <fullName evidence="1">Uncharacterized protein</fullName>
    </submittedName>
</protein>